<reference evidence="6 7" key="1">
    <citation type="submission" date="2018-11" db="EMBL/GenBank/DDBJ databases">
        <title>Genomic Encyclopedia of Type Strains, Phase IV (KMG-IV): sequencing the most valuable type-strain genomes for metagenomic binning, comparative biology and taxonomic classification.</title>
        <authorList>
            <person name="Goeker M."/>
        </authorList>
    </citation>
    <scope>NUCLEOTIDE SEQUENCE [LARGE SCALE GENOMIC DNA]</scope>
    <source>
        <strain evidence="6 7">DSM 5900</strain>
    </source>
</reference>
<evidence type="ECO:0000313" key="6">
    <source>
        <dbReference type="EMBL" id="ROP99798.1"/>
    </source>
</evidence>
<dbReference type="OrthoDB" id="9803988at2"/>
<dbReference type="InterPro" id="IPR039424">
    <property type="entry name" value="SBP_5"/>
</dbReference>
<dbReference type="Gene3D" id="3.40.190.10">
    <property type="entry name" value="Periplasmic binding protein-like II"/>
    <property type="match status" value="1"/>
</dbReference>
<dbReference type="EMBL" id="RJKX01000013">
    <property type="protein sequence ID" value="ROP99798.1"/>
    <property type="molecule type" value="Genomic_DNA"/>
</dbReference>
<keyword evidence="3 4" id="KW-0732">Signal</keyword>
<dbReference type="PIRSF" id="PIRSF002741">
    <property type="entry name" value="MppA"/>
    <property type="match status" value="1"/>
</dbReference>
<dbReference type="Proteomes" id="UP000278222">
    <property type="component" value="Unassembled WGS sequence"/>
</dbReference>
<proteinExistence type="inferred from homology"/>
<evidence type="ECO:0000256" key="3">
    <source>
        <dbReference type="ARBA" id="ARBA00022729"/>
    </source>
</evidence>
<evidence type="ECO:0000313" key="7">
    <source>
        <dbReference type="Proteomes" id="UP000278222"/>
    </source>
</evidence>
<name>A0A3N1M9A1_9PROT</name>
<dbReference type="Gene3D" id="3.10.105.10">
    <property type="entry name" value="Dipeptide-binding Protein, Domain 3"/>
    <property type="match status" value="1"/>
</dbReference>
<evidence type="ECO:0000256" key="4">
    <source>
        <dbReference type="SAM" id="SignalP"/>
    </source>
</evidence>
<evidence type="ECO:0000256" key="1">
    <source>
        <dbReference type="ARBA" id="ARBA00004418"/>
    </source>
</evidence>
<keyword evidence="7" id="KW-1185">Reference proteome</keyword>
<feature type="domain" description="Solute-binding protein family 5" evidence="5">
    <location>
        <begin position="76"/>
        <end position="439"/>
    </location>
</feature>
<evidence type="ECO:0000256" key="2">
    <source>
        <dbReference type="ARBA" id="ARBA00005695"/>
    </source>
</evidence>
<accession>A0A3N1M9A1</accession>
<evidence type="ECO:0000259" key="5">
    <source>
        <dbReference type="Pfam" id="PF00496"/>
    </source>
</evidence>
<dbReference type="GO" id="GO:1904680">
    <property type="term" value="F:peptide transmembrane transporter activity"/>
    <property type="evidence" value="ECO:0007669"/>
    <property type="project" value="TreeGrafter"/>
</dbReference>
<sequence length="527" mass="59227">MKALTFLSVATVLLALPAAVQAQQPTPQRGGTLNWAIAAEPPTYDCHATGTFATMQRMAPHYSTLLKFEPGNYPNIIGDLAESWTISPDNLTYTFKLHPNVKFHDGSVLTSEDVRATYDRIINPPNNVVSNRQSSFVKVAAIEAPDPQTIVFRMKEVDASMMTNFASPWNCVYSAAKLKADPTFPAKNVLGTGPFKFVEHVAGSHWRGEKFADYFRKDRPYLDGFRAVTMSSSAMTNALAGRQVDAEFRGFSPTERDRIVRALGKDAKVQESSWLLHMIVTFNTEKKPFDDPRVRRALSLAIDRWGGSASLSKISSLGVPGGMVRPGSEWSASPKDMEQWPGYGRDMAANRAEARRLLKEAGQENLTLTLMDRNIAPYVTAGIFVIDQWRQIGVKAEHQQVELASWYSLQNSGQFEAFIDSFTQFSDDPSNVLYKYASYDRSPVAVHRATDRELDALFDEQARTADKAKRIQLVRQFEKRAFEQAYSVPLLWWQRIVVMNDRVQGWTMSPTHMIYQDLGDVWLAGDK</sequence>
<dbReference type="Pfam" id="PF00496">
    <property type="entry name" value="SBP_bac_5"/>
    <property type="match status" value="1"/>
</dbReference>
<dbReference type="AlphaFoldDB" id="A0A3N1M9A1"/>
<dbReference type="InterPro" id="IPR000914">
    <property type="entry name" value="SBP_5_dom"/>
</dbReference>
<dbReference type="RefSeq" id="WP_123689145.1">
    <property type="nucleotide sequence ID" value="NZ_AP019700.1"/>
</dbReference>
<feature type="signal peptide" evidence="4">
    <location>
        <begin position="1"/>
        <end position="22"/>
    </location>
</feature>
<dbReference type="GO" id="GO:0043190">
    <property type="term" value="C:ATP-binding cassette (ABC) transporter complex"/>
    <property type="evidence" value="ECO:0007669"/>
    <property type="project" value="InterPro"/>
</dbReference>
<comment type="subcellular location">
    <subcellularLocation>
        <location evidence="1">Periplasm</location>
    </subcellularLocation>
</comment>
<feature type="chain" id="PRO_5018321332" evidence="4">
    <location>
        <begin position="23"/>
        <end position="527"/>
    </location>
</feature>
<comment type="similarity">
    <text evidence="2">Belongs to the bacterial solute-binding protein 5 family.</text>
</comment>
<dbReference type="SUPFAM" id="SSF53850">
    <property type="entry name" value="Periplasmic binding protein-like II"/>
    <property type="match status" value="1"/>
</dbReference>
<protein>
    <submittedName>
        <fullName evidence="6">Peptide/nickel transport system substrate-binding protein</fullName>
    </submittedName>
</protein>
<dbReference type="GO" id="GO:0015833">
    <property type="term" value="P:peptide transport"/>
    <property type="evidence" value="ECO:0007669"/>
    <property type="project" value="TreeGrafter"/>
</dbReference>
<comment type="caution">
    <text evidence="6">The sequence shown here is derived from an EMBL/GenBank/DDBJ whole genome shotgun (WGS) entry which is preliminary data.</text>
</comment>
<gene>
    <name evidence="6" type="ORF">EDC65_1587</name>
</gene>
<dbReference type="PANTHER" id="PTHR30290:SF38">
    <property type="entry name" value="D,D-DIPEPTIDE-BINDING PERIPLASMIC PROTEIN DDPA-RELATED"/>
    <property type="match status" value="1"/>
</dbReference>
<dbReference type="PANTHER" id="PTHR30290">
    <property type="entry name" value="PERIPLASMIC BINDING COMPONENT OF ABC TRANSPORTER"/>
    <property type="match status" value="1"/>
</dbReference>
<dbReference type="GO" id="GO:0030288">
    <property type="term" value="C:outer membrane-bounded periplasmic space"/>
    <property type="evidence" value="ECO:0007669"/>
    <property type="project" value="UniProtKB-ARBA"/>
</dbReference>
<organism evidence="6 7">
    <name type="scientific">Stella humosa</name>
    <dbReference type="NCBI Taxonomy" id="94"/>
    <lineage>
        <taxon>Bacteria</taxon>
        <taxon>Pseudomonadati</taxon>
        <taxon>Pseudomonadota</taxon>
        <taxon>Alphaproteobacteria</taxon>
        <taxon>Rhodospirillales</taxon>
        <taxon>Stellaceae</taxon>
        <taxon>Stella</taxon>
    </lineage>
</organism>
<dbReference type="Gene3D" id="3.90.76.10">
    <property type="entry name" value="Dipeptide-binding Protein, Domain 1"/>
    <property type="match status" value="1"/>
</dbReference>
<dbReference type="InterPro" id="IPR030678">
    <property type="entry name" value="Peptide/Ni-bd"/>
</dbReference>